<proteinExistence type="predicted"/>
<reference evidence="3" key="1">
    <citation type="journal article" date="2011" name="Stand. Genomic Sci.">
        <title>Genome sequence of the filamentous, gliding Thiothrix nivea neotype strain (JP2(T)).</title>
        <authorList>
            <person name="Lapidus A."/>
            <person name="Nolan M."/>
            <person name="Lucas S."/>
            <person name="Glavina Del Rio T."/>
            <person name="Tice H."/>
            <person name="Cheng J.F."/>
            <person name="Tapia R."/>
            <person name="Han C."/>
            <person name="Goodwin L."/>
            <person name="Pitluck S."/>
            <person name="Liolios K."/>
            <person name="Pagani I."/>
            <person name="Ivanova N."/>
            <person name="Huntemann M."/>
            <person name="Mavromatis K."/>
            <person name="Mikhailova N."/>
            <person name="Pati A."/>
            <person name="Chen A."/>
            <person name="Palaniappan K."/>
            <person name="Land M."/>
            <person name="Brambilla E.M."/>
            <person name="Rohde M."/>
            <person name="Abt B."/>
            <person name="Verbarg S."/>
            <person name="Goker M."/>
            <person name="Bristow J."/>
            <person name="Eisen J.A."/>
            <person name="Markowitz V."/>
            <person name="Hugenholtz P."/>
            <person name="Kyrpides N.C."/>
            <person name="Klenk H.P."/>
            <person name="Woyke T."/>
        </authorList>
    </citation>
    <scope>NUCLEOTIDE SEQUENCE [LARGE SCALE GENOMIC DNA]</scope>
    <source>
        <strain evidence="3">ATCC 35100 / DSM 5205 / JP2</strain>
    </source>
</reference>
<dbReference type="Gene3D" id="3.40.50.300">
    <property type="entry name" value="P-loop containing nucleotide triphosphate hydrolases"/>
    <property type="match status" value="1"/>
</dbReference>
<sequence length="464" mass="53432">MQIENLINNAKFTILLGKNGSGKSTLLRKIDSLPQFNTKYISPERGGTLKYDPNVELNISNNEQWLIQDRRKNRTEYFRQQSSAQFRNLEVMVLREIEKDLEKRQNQSYTFDLTISQINNLLPKINIERADRGFQIKNNQGQKLEEDQISSGEAELIALSIEVLVFSRSDQNNKLLLMDEPDVHLHPDLQQRFIEFIEKVAIEFDFKIVIATHSTAILGAFTKDADLQIIPISDKSQIEYSHFRYDPICHEILPVFGAHPLSSHFNKTPVLLVEGEDDKRVFEQVMRSAQGFIKFSPCVVGTVTEMTKWEEWLNKFLPSIYDNPKGYSIRDLDSSATPEINNIGCVIRTRLNCYAIENLLLTKECLTIHGFTESSFIGKANQWIQINQNHQTTPLITFLVNNFSQRRTLKIKDIRNIIIALLGTTKPWEVLVGQLIANNINNRDGDYHSIYTYMGSKVFNELLS</sequence>
<name>A0A656HKK1_THINJ</name>
<protein>
    <submittedName>
        <fullName evidence="2">AAA ATPase</fullName>
    </submittedName>
</protein>
<dbReference type="EMBL" id="JH651382">
    <property type="protein sequence ID" value="EIJ37017.1"/>
    <property type="molecule type" value="Genomic_DNA"/>
</dbReference>
<dbReference type="SMART" id="SM00382">
    <property type="entry name" value="AAA"/>
    <property type="match status" value="1"/>
</dbReference>
<dbReference type="InterPro" id="IPR051396">
    <property type="entry name" value="Bact_Antivir_Def_Nuclease"/>
</dbReference>
<dbReference type="Proteomes" id="UP000005317">
    <property type="component" value="Unassembled WGS sequence"/>
</dbReference>
<dbReference type="PANTHER" id="PTHR43581">
    <property type="entry name" value="ATP/GTP PHOSPHATASE"/>
    <property type="match status" value="1"/>
</dbReference>
<keyword evidence="3" id="KW-1185">Reference proteome</keyword>
<dbReference type="InterPro" id="IPR003593">
    <property type="entry name" value="AAA+_ATPase"/>
</dbReference>
<evidence type="ECO:0000313" key="2">
    <source>
        <dbReference type="EMBL" id="EIJ37017.1"/>
    </source>
</evidence>
<dbReference type="InterPro" id="IPR041685">
    <property type="entry name" value="AAA_GajA/Old/RecF-like"/>
</dbReference>
<feature type="domain" description="AAA+ ATPase" evidence="1">
    <location>
        <begin position="9"/>
        <end position="236"/>
    </location>
</feature>
<dbReference type="OrthoDB" id="104167at2"/>
<dbReference type="AlphaFoldDB" id="A0A656HKK1"/>
<evidence type="ECO:0000313" key="3">
    <source>
        <dbReference type="Proteomes" id="UP000005317"/>
    </source>
</evidence>
<dbReference type="InterPro" id="IPR027417">
    <property type="entry name" value="P-loop_NTPase"/>
</dbReference>
<dbReference type="SUPFAM" id="SSF52540">
    <property type="entry name" value="P-loop containing nucleoside triphosphate hydrolases"/>
    <property type="match status" value="1"/>
</dbReference>
<gene>
    <name evidence="2" type="ORF">Thini_0001</name>
</gene>
<dbReference type="Pfam" id="PF13175">
    <property type="entry name" value="AAA_15"/>
    <property type="match status" value="1"/>
</dbReference>
<dbReference type="PANTHER" id="PTHR43581:SF2">
    <property type="entry name" value="EXCINUCLEASE ATPASE SUBUNIT"/>
    <property type="match status" value="1"/>
</dbReference>
<accession>A0A656HKK1</accession>
<dbReference type="RefSeq" id="WP_002706553.1">
    <property type="nucleotide sequence ID" value="NZ_JH651382.1"/>
</dbReference>
<organism evidence="2 3">
    <name type="scientific">Thiothrix nivea (strain ATCC 35100 / DSM 5205 / JP2)</name>
    <dbReference type="NCBI Taxonomy" id="870187"/>
    <lineage>
        <taxon>Bacteria</taxon>
        <taxon>Pseudomonadati</taxon>
        <taxon>Pseudomonadota</taxon>
        <taxon>Gammaproteobacteria</taxon>
        <taxon>Thiotrichales</taxon>
        <taxon>Thiotrichaceae</taxon>
        <taxon>Thiothrix</taxon>
    </lineage>
</organism>
<evidence type="ECO:0000259" key="1">
    <source>
        <dbReference type="SMART" id="SM00382"/>
    </source>
</evidence>